<evidence type="ECO:0000313" key="1">
    <source>
        <dbReference type="EMBL" id="ACV34583.1"/>
    </source>
</evidence>
<sequence>MAFPQHHLSSDSTETVRLGAGLVATIAAVVRGLFVGSAKNSFDAMNTGITEMGVRTILIARVLAHYGLQANEVRNVAVGLQC</sequence>
<proteinExistence type="predicted"/>
<protein>
    <submittedName>
        <fullName evidence="1">Uncharacterized protein</fullName>
    </submittedName>
</protein>
<gene>
    <name evidence="1" type="ordered locus">CAP2UW1_1256</name>
</gene>
<dbReference type="AlphaFoldDB" id="C7RRU4"/>
<reference evidence="1" key="1">
    <citation type="submission" date="2009-08" db="EMBL/GenBank/DDBJ databases">
        <authorList>
            <consortium name="US DOE Joint Genome Institute"/>
            <person name="Lucas S."/>
            <person name="Copeland A."/>
            <person name="Lapidus A."/>
            <person name="Glavina del Rio T."/>
            <person name="Dalin E."/>
            <person name="Tice H."/>
            <person name="Bruce D."/>
            <person name="Barry K."/>
            <person name="Pitluck S."/>
            <person name="Lowry S."/>
            <person name="Larimer F."/>
            <person name="Land M."/>
            <person name="Hauser L."/>
            <person name="Kyrpides N."/>
            <person name="Ivanova N."/>
            <person name="McMahon K.D."/>
            <person name="Hugenholtz P."/>
        </authorList>
    </citation>
    <scope>NUCLEOTIDE SEQUENCE</scope>
    <source>
        <strain evidence="1">UW-1</strain>
    </source>
</reference>
<dbReference type="HOGENOM" id="CLU_2550512_0_0_4"/>
<name>C7RRU4_ACCRE</name>
<dbReference type="EMBL" id="CP001715">
    <property type="protein sequence ID" value="ACV34583.1"/>
    <property type="molecule type" value="Genomic_DNA"/>
</dbReference>
<organism evidence="1">
    <name type="scientific">Accumulibacter regalis</name>
    <dbReference type="NCBI Taxonomy" id="522306"/>
    <lineage>
        <taxon>Bacteria</taxon>
        <taxon>Pseudomonadati</taxon>
        <taxon>Pseudomonadota</taxon>
        <taxon>Betaproteobacteria</taxon>
        <taxon>Candidatus Accumulibacter</taxon>
    </lineage>
</organism>
<accession>C7RRU4</accession>
<reference evidence="1" key="2">
    <citation type="submission" date="2009-09" db="EMBL/GenBank/DDBJ databases">
        <title>Complete sequence of chromosome of Candidatus Accumulibacter phosphatis clade IIA str. UW-1.</title>
        <authorList>
            <consortium name="US DOE Joint Genome Institute"/>
            <person name="Martin H.G."/>
            <person name="Ivanova N."/>
            <person name="Kunin V."/>
            <person name="Warnecke F."/>
            <person name="Barry K."/>
            <person name="He S."/>
            <person name="Salamov A."/>
            <person name="Szeto E."/>
            <person name="Dalin E."/>
            <person name="Pangilinan J.L."/>
            <person name="Lapidus A."/>
            <person name="Lowry S."/>
            <person name="Kyrpides N.C."/>
            <person name="McMahon K.D."/>
            <person name="Hugenholtz P."/>
        </authorList>
    </citation>
    <scope>NUCLEOTIDE SEQUENCE [LARGE SCALE GENOMIC DNA]</scope>
    <source>
        <strain evidence="1">UW-1</strain>
    </source>
</reference>
<dbReference type="KEGG" id="app:CAP2UW1_1256"/>
<dbReference type="STRING" id="522306.CAP2UW1_1256"/>